<keyword evidence="5" id="KW-0539">Nucleus</keyword>
<evidence type="ECO:0000256" key="3">
    <source>
        <dbReference type="ARBA" id="ARBA00023125"/>
    </source>
</evidence>
<evidence type="ECO:0000256" key="6">
    <source>
        <dbReference type="SAM" id="Coils"/>
    </source>
</evidence>
<sequence length="517" mass="58285">MLLHPPQFNSFLAMAATLMNSEQSSDHQLAISEHKTPNSPEANVVTIALYPPSKTSPPAPAPLTPSSILLGKRKRLKPTEKKRSPLKDKASNGPSRTRLSLGKGKASKDTNDPVQVSQTMIRAREIQSTLGDEHPSFVKTMLPSHVTKCFWMGLPLRFCRSYLPKEDSVIVIEDENGEQCNLKLIAYRFGLSAGWKQFANQHKLHEEDVLVFQLVESCKFKVYIVRANDSKDVDGAVNVVNHDAQVENITPVNAVNHDAQVENITPGPLKIINITGATIRTFPKSKGRKRASSSSSSSSLLLSKVKRKYKRSKPPTELNNHPIDHSMVNSQVQGSSPDPNPLLKEVKTFKDFHIMVNNQCIDSELSEEIRKNYYNLCIEKNEILHHGVREGLYSKLVAGMIGETVNIATKIKKCKLTTRKEELDEWDSSLKCFEPMGMKVGFLRDRISTLAKLAFESEDGKIYVEAKEERNRNANEIKNLEAKLVELYESNRKIDVVLKEKAERYRIEFQKKVDAPW</sequence>
<evidence type="ECO:0000256" key="4">
    <source>
        <dbReference type="ARBA" id="ARBA00023163"/>
    </source>
</evidence>
<dbReference type="GO" id="GO:0003677">
    <property type="term" value="F:DNA binding"/>
    <property type="evidence" value="ECO:0007669"/>
    <property type="project" value="UniProtKB-KW"/>
</dbReference>
<dbReference type="GO" id="GO:0005634">
    <property type="term" value="C:nucleus"/>
    <property type="evidence" value="ECO:0007669"/>
    <property type="project" value="UniProtKB-SubCell"/>
</dbReference>
<keyword evidence="6" id="KW-0175">Coiled coil</keyword>
<dbReference type="InterPro" id="IPR044837">
    <property type="entry name" value="REM16-like"/>
</dbReference>
<feature type="compositionally biased region" description="Low complexity" evidence="7">
    <location>
        <begin position="292"/>
        <end position="303"/>
    </location>
</feature>
<dbReference type="SMART" id="SM01019">
    <property type="entry name" value="B3"/>
    <property type="match status" value="1"/>
</dbReference>
<name>A0AAD8P4E9_TARER</name>
<keyword evidence="2" id="KW-0805">Transcription regulation</keyword>
<feature type="compositionally biased region" description="Basic residues" evidence="7">
    <location>
        <begin position="304"/>
        <end position="313"/>
    </location>
</feature>
<feature type="region of interest" description="Disordered" evidence="7">
    <location>
        <begin position="50"/>
        <end position="115"/>
    </location>
</feature>
<dbReference type="PANTHER" id="PTHR31391:SF135">
    <property type="entry name" value="B3 DOMAIN-CONTAINING PROTEIN OS01G0234100-LIKE ISOFORM X1"/>
    <property type="match status" value="1"/>
</dbReference>
<reference evidence="9" key="1">
    <citation type="journal article" date="2023" name="bioRxiv">
        <title>Improved chromosome-level genome assembly for marigold (Tagetes erecta).</title>
        <authorList>
            <person name="Jiang F."/>
            <person name="Yuan L."/>
            <person name="Wang S."/>
            <person name="Wang H."/>
            <person name="Xu D."/>
            <person name="Wang A."/>
            <person name="Fan W."/>
        </authorList>
    </citation>
    <scope>NUCLEOTIDE SEQUENCE</scope>
    <source>
        <strain evidence="9">WSJ</strain>
        <tissue evidence="9">Leaf</tissue>
    </source>
</reference>
<dbReference type="Proteomes" id="UP001229421">
    <property type="component" value="Unassembled WGS sequence"/>
</dbReference>
<evidence type="ECO:0000256" key="1">
    <source>
        <dbReference type="ARBA" id="ARBA00004123"/>
    </source>
</evidence>
<gene>
    <name evidence="9" type="ORF">QVD17_09959</name>
</gene>
<feature type="coiled-coil region" evidence="6">
    <location>
        <begin position="463"/>
        <end position="490"/>
    </location>
</feature>
<feature type="region of interest" description="Disordered" evidence="7">
    <location>
        <begin position="283"/>
        <end position="340"/>
    </location>
</feature>
<dbReference type="PROSITE" id="PS50863">
    <property type="entry name" value="B3"/>
    <property type="match status" value="1"/>
</dbReference>
<keyword evidence="10" id="KW-1185">Reference proteome</keyword>
<proteinExistence type="predicted"/>
<dbReference type="InterPro" id="IPR015300">
    <property type="entry name" value="DNA-bd_pseudobarrel_sf"/>
</dbReference>
<feature type="compositionally biased region" description="Polar residues" evidence="7">
    <location>
        <begin position="327"/>
        <end position="337"/>
    </location>
</feature>
<evidence type="ECO:0000259" key="8">
    <source>
        <dbReference type="PROSITE" id="PS50863"/>
    </source>
</evidence>
<dbReference type="EMBL" id="JAUHHV010000002">
    <property type="protein sequence ID" value="KAK1433053.1"/>
    <property type="molecule type" value="Genomic_DNA"/>
</dbReference>
<dbReference type="PANTHER" id="PTHR31391">
    <property type="entry name" value="B3 DOMAIN-CONTAINING PROTEIN OS11G0197600-RELATED"/>
    <property type="match status" value="1"/>
</dbReference>
<dbReference type="InterPro" id="IPR003340">
    <property type="entry name" value="B3_DNA-bd"/>
</dbReference>
<evidence type="ECO:0000313" key="10">
    <source>
        <dbReference type="Proteomes" id="UP001229421"/>
    </source>
</evidence>
<feature type="domain" description="TF-B3" evidence="8">
    <location>
        <begin position="137"/>
        <end position="228"/>
    </location>
</feature>
<dbReference type="Pfam" id="PF02362">
    <property type="entry name" value="B3"/>
    <property type="match status" value="1"/>
</dbReference>
<dbReference type="CDD" id="cd10017">
    <property type="entry name" value="B3_DNA"/>
    <property type="match status" value="1"/>
</dbReference>
<evidence type="ECO:0000313" key="9">
    <source>
        <dbReference type="EMBL" id="KAK1433053.1"/>
    </source>
</evidence>
<accession>A0AAD8P4E9</accession>
<comment type="subcellular location">
    <subcellularLocation>
        <location evidence="1">Nucleus</location>
    </subcellularLocation>
</comment>
<organism evidence="9 10">
    <name type="scientific">Tagetes erecta</name>
    <name type="common">African marigold</name>
    <dbReference type="NCBI Taxonomy" id="13708"/>
    <lineage>
        <taxon>Eukaryota</taxon>
        <taxon>Viridiplantae</taxon>
        <taxon>Streptophyta</taxon>
        <taxon>Embryophyta</taxon>
        <taxon>Tracheophyta</taxon>
        <taxon>Spermatophyta</taxon>
        <taxon>Magnoliopsida</taxon>
        <taxon>eudicotyledons</taxon>
        <taxon>Gunneridae</taxon>
        <taxon>Pentapetalae</taxon>
        <taxon>asterids</taxon>
        <taxon>campanulids</taxon>
        <taxon>Asterales</taxon>
        <taxon>Asteraceae</taxon>
        <taxon>Asteroideae</taxon>
        <taxon>Heliantheae alliance</taxon>
        <taxon>Tageteae</taxon>
        <taxon>Tagetes</taxon>
    </lineage>
</organism>
<dbReference type="AlphaFoldDB" id="A0AAD8P4E9"/>
<evidence type="ECO:0000256" key="2">
    <source>
        <dbReference type="ARBA" id="ARBA00023015"/>
    </source>
</evidence>
<evidence type="ECO:0000256" key="7">
    <source>
        <dbReference type="SAM" id="MobiDB-lite"/>
    </source>
</evidence>
<protein>
    <recommendedName>
        <fullName evidence="8">TF-B3 domain-containing protein</fullName>
    </recommendedName>
</protein>
<dbReference type="SUPFAM" id="SSF101936">
    <property type="entry name" value="DNA-binding pseudobarrel domain"/>
    <property type="match status" value="1"/>
</dbReference>
<comment type="caution">
    <text evidence="9">The sequence shown here is derived from an EMBL/GenBank/DDBJ whole genome shotgun (WGS) entry which is preliminary data.</text>
</comment>
<keyword evidence="3" id="KW-0238">DNA-binding</keyword>
<keyword evidence="4" id="KW-0804">Transcription</keyword>
<feature type="compositionally biased region" description="Basic and acidic residues" evidence="7">
    <location>
        <begin position="77"/>
        <end position="90"/>
    </location>
</feature>
<feature type="compositionally biased region" description="Pro residues" evidence="7">
    <location>
        <begin position="54"/>
        <end position="63"/>
    </location>
</feature>
<evidence type="ECO:0000256" key="5">
    <source>
        <dbReference type="ARBA" id="ARBA00023242"/>
    </source>
</evidence>
<dbReference type="Gene3D" id="2.40.330.10">
    <property type="entry name" value="DNA-binding pseudobarrel domain"/>
    <property type="match status" value="1"/>
</dbReference>